<reference evidence="2 3" key="1">
    <citation type="submission" date="2020-04" db="EMBL/GenBank/DDBJ databases">
        <title>Molecular characterization of pseudomonads from Agaricus bisporus reveal novel blotch 2 pathogens in Western Europe.</title>
        <authorList>
            <person name="Taparia T."/>
            <person name="Krijger M."/>
            <person name="Haynes E."/>
            <person name="Elpinstone J.G."/>
            <person name="Noble R."/>
            <person name="Van Der Wolf J."/>
        </authorList>
    </citation>
    <scope>NUCLEOTIDE SEQUENCE [LARGE SCALE GENOMIC DNA]</scope>
    <source>
        <strain evidence="2 3">H7001</strain>
    </source>
</reference>
<dbReference type="RefSeq" id="WP_177099795.1">
    <property type="nucleotide sequence ID" value="NZ_JACAQB010000003.1"/>
</dbReference>
<feature type="transmembrane region" description="Helical" evidence="1">
    <location>
        <begin position="72"/>
        <end position="93"/>
    </location>
</feature>
<evidence type="ECO:0000313" key="3">
    <source>
        <dbReference type="Proteomes" id="UP000539985"/>
    </source>
</evidence>
<dbReference type="Proteomes" id="UP000539985">
    <property type="component" value="Unassembled WGS sequence"/>
</dbReference>
<keyword evidence="1" id="KW-0472">Membrane</keyword>
<organism evidence="2 3">
    <name type="scientific">Pseudomonas gingeri</name>
    <dbReference type="NCBI Taxonomy" id="117681"/>
    <lineage>
        <taxon>Bacteria</taxon>
        <taxon>Pseudomonadati</taxon>
        <taxon>Pseudomonadota</taxon>
        <taxon>Gammaproteobacteria</taxon>
        <taxon>Pseudomonadales</taxon>
        <taxon>Pseudomonadaceae</taxon>
        <taxon>Pseudomonas</taxon>
    </lineage>
</organism>
<evidence type="ECO:0000256" key="1">
    <source>
        <dbReference type="SAM" id="Phobius"/>
    </source>
</evidence>
<dbReference type="EMBL" id="JACAQB010000003">
    <property type="protein sequence ID" value="NWB94747.1"/>
    <property type="molecule type" value="Genomic_DNA"/>
</dbReference>
<accession>A0A7Y7X7P9</accession>
<feature type="transmembrane region" description="Helical" evidence="1">
    <location>
        <begin position="38"/>
        <end position="60"/>
    </location>
</feature>
<gene>
    <name evidence="2" type="ORF">HX882_02440</name>
</gene>
<keyword evidence="1" id="KW-1133">Transmembrane helix</keyword>
<proteinExistence type="predicted"/>
<keyword evidence="1" id="KW-0812">Transmembrane</keyword>
<evidence type="ECO:0000313" key="2">
    <source>
        <dbReference type="EMBL" id="NWB94747.1"/>
    </source>
</evidence>
<sequence length="106" mass="11298">MPLDQTDCSILGSLILIACYLGRSLYHRQAAELTHAVILITASSSLVAAIALGSLTYFAHADELGILRNQKNSILVGALALSWVSVTTAYASLMHPRRLAKSPGPH</sequence>
<feature type="transmembrane region" description="Helical" evidence="1">
    <location>
        <begin position="6"/>
        <end position="26"/>
    </location>
</feature>
<dbReference type="AlphaFoldDB" id="A0A7Y7X7P9"/>
<comment type="caution">
    <text evidence="2">The sequence shown here is derived from an EMBL/GenBank/DDBJ whole genome shotgun (WGS) entry which is preliminary data.</text>
</comment>
<protein>
    <submittedName>
        <fullName evidence="2">Uncharacterized protein</fullName>
    </submittedName>
</protein>
<name>A0A7Y7X7P9_9PSED</name>